<dbReference type="SUPFAM" id="SSF109854">
    <property type="entry name" value="DinB/YfiT-like putative metalloenzymes"/>
    <property type="match status" value="1"/>
</dbReference>
<dbReference type="Pfam" id="PF12867">
    <property type="entry name" value="DinB_2"/>
    <property type="match status" value="1"/>
</dbReference>
<dbReference type="AlphaFoldDB" id="A0A556MHB1"/>
<proteinExistence type="predicted"/>
<accession>A0A556MHB1</accession>
<dbReference type="InterPro" id="IPR034660">
    <property type="entry name" value="DinB/YfiT-like"/>
</dbReference>
<dbReference type="Proteomes" id="UP000318733">
    <property type="component" value="Unassembled WGS sequence"/>
</dbReference>
<sequence>MMKDYFTRLFQYDLHANQLILKAIRSTGNPQQSILLFGHLLAAQQRWLARCEYSTAPEVEIFPKAETIPFEEVLADNHNRWITYLNTTDDDDFDKTITYKTTAGVEFSDKLVDMITQVTNHGTHHRAQIGQQLKLVGVERLPATDYIHFIRN</sequence>
<organism evidence="2 3">
    <name type="scientific">Mucilaginibacter corticis</name>
    <dbReference type="NCBI Taxonomy" id="2597670"/>
    <lineage>
        <taxon>Bacteria</taxon>
        <taxon>Pseudomonadati</taxon>
        <taxon>Bacteroidota</taxon>
        <taxon>Sphingobacteriia</taxon>
        <taxon>Sphingobacteriales</taxon>
        <taxon>Sphingobacteriaceae</taxon>
        <taxon>Mucilaginibacter</taxon>
    </lineage>
</organism>
<gene>
    <name evidence="2" type="ORF">FO440_16170</name>
</gene>
<dbReference type="EMBL" id="VLPK01000003">
    <property type="protein sequence ID" value="TSJ39290.1"/>
    <property type="molecule type" value="Genomic_DNA"/>
</dbReference>
<name>A0A556MHB1_9SPHI</name>
<dbReference type="Gene3D" id="1.20.120.450">
    <property type="entry name" value="dinb family like domain"/>
    <property type="match status" value="1"/>
</dbReference>
<keyword evidence="3" id="KW-1185">Reference proteome</keyword>
<evidence type="ECO:0000313" key="2">
    <source>
        <dbReference type="EMBL" id="TSJ39290.1"/>
    </source>
</evidence>
<evidence type="ECO:0000313" key="3">
    <source>
        <dbReference type="Proteomes" id="UP000318733"/>
    </source>
</evidence>
<dbReference type="OrthoDB" id="9811413at2"/>
<dbReference type="RefSeq" id="WP_144249328.1">
    <property type="nucleotide sequence ID" value="NZ_VLPK01000003.1"/>
</dbReference>
<evidence type="ECO:0000259" key="1">
    <source>
        <dbReference type="Pfam" id="PF12867"/>
    </source>
</evidence>
<dbReference type="InterPro" id="IPR024775">
    <property type="entry name" value="DinB-like"/>
</dbReference>
<protein>
    <recommendedName>
        <fullName evidence="1">DinB-like domain-containing protein</fullName>
    </recommendedName>
</protein>
<reference evidence="2 3" key="1">
    <citation type="submission" date="2019-07" db="EMBL/GenBank/DDBJ databases">
        <authorList>
            <person name="Huq M.A."/>
        </authorList>
    </citation>
    <scope>NUCLEOTIDE SEQUENCE [LARGE SCALE GENOMIC DNA]</scope>
    <source>
        <strain evidence="2 3">MAH-19</strain>
    </source>
</reference>
<feature type="domain" description="DinB-like" evidence="1">
    <location>
        <begin position="36"/>
        <end position="129"/>
    </location>
</feature>
<comment type="caution">
    <text evidence="2">The sequence shown here is derived from an EMBL/GenBank/DDBJ whole genome shotgun (WGS) entry which is preliminary data.</text>
</comment>